<comment type="caution">
    <text evidence="8">The sequence shown here is derived from an EMBL/GenBank/DDBJ whole genome shotgun (WGS) entry which is preliminary data.</text>
</comment>
<dbReference type="AlphaFoldDB" id="A0AAP0X5Z4"/>
<evidence type="ECO:0000256" key="5">
    <source>
        <dbReference type="ARBA" id="ARBA00023242"/>
    </source>
</evidence>
<dbReference type="InterPro" id="IPR011598">
    <property type="entry name" value="bHLH_dom"/>
</dbReference>
<dbReference type="PROSITE" id="PS50888">
    <property type="entry name" value="BHLH"/>
    <property type="match status" value="1"/>
</dbReference>
<evidence type="ECO:0000256" key="2">
    <source>
        <dbReference type="ARBA" id="ARBA00023015"/>
    </source>
</evidence>
<name>A0AAP0X5Z4_LIQFO</name>
<protein>
    <recommendedName>
        <fullName evidence="7">BHLH domain-containing protein</fullName>
    </recommendedName>
</protein>
<evidence type="ECO:0000256" key="3">
    <source>
        <dbReference type="ARBA" id="ARBA00023125"/>
    </source>
</evidence>
<dbReference type="CDD" id="cd04873">
    <property type="entry name" value="ACT_UUR-ACR-like"/>
    <property type="match status" value="1"/>
</dbReference>
<dbReference type="GO" id="GO:0046983">
    <property type="term" value="F:protein dimerization activity"/>
    <property type="evidence" value="ECO:0007669"/>
    <property type="project" value="InterPro"/>
</dbReference>
<dbReference type="InterPro" id="IPR036638">
    <property type="entry name" value="HLH_DNA-bd_sf"/>
</dbReference>
<dbReference type="PANTHER" id="PTHR45844">
    <property type="entry name" value="TRANSCRIPTION FACTOR BHLH30"/>
    <property type="match status" value="1"/>
</dbReference>
<evidence type="ECO:0000256" key="1">
    <source>
        <dbReference type="ARBA" id="ARBA00004123"/>
    </source>
</evidence>
<dbReference type="GO" id="GO:0003700">
    <property type="term" value="F:DNA-binding transcription factor activity"/>
    <property type="evidence" value="ECO:0007669"/>
    <property type="project" value="InterPro"/>
</dbReference>
<evidence type="ECO:0000259" key="7">
    <source>
        <dbReference type="PROSITE" id="PS50888"/>
    </source>
</evidence>
<gene>
    <name evidence="8" type="ORF">L1049_008913</name>
</gene>
<keyword evidence="5" id="KW-0539">Nucleus</keyword>
<evidence type="ECO:0000256" key="6">
    <source>
        <dbReference type="SAM" id="MobiDB-lite"/>
    </source>
</evidence>
<dbReference type="Pfam" id="PF00010">
    <property type="entry name" value="HLH"/>
    <property type="match status" value="1"/>
</dbReference>
<proteinExistence type="predicted"/>
<keyword evidence="2" id="KW-0805">Transcription regulation</keyword>
<keyword evidence="4" id="KW-0804">Transcription</keyword>
<dbReference type="GO" id="GO:0003677">
    <property type="term" value="F:DNA binding"/>
    <property type="evidence" value="ECO:0007669"/>
    <property type="project" value="UniProtKB-KW"/>
</dbReference>
<dbReference type="EMBL" id="JBBPBK010000002">
    <property type="protein sequence ID" value="KAK9290737.1"/>
    <property type="molecule type" value="Genomic_DNA"/>
</dbReference>
<dbReference type="InterPro" id="IPR045847">
    <property type="entry name" value="AIG1-like"/>
</dbReference>
<reference evidence="8 9" key="1">
    <citation type="journal article" date="2024" name="Plant J.">
        <title>Genome sequences and population genomics reveal climatic adaptation and genomic divergence between two closely related sweetgum species.</title>
        <authorList>
            <person name="Xu W.Q."/>
            <person name="Ren C.Q."/>
            <person name="Zhang X.Y."/>
            <person name="Comes H.P."/>
            <person name="Liu X.H."/>
            <person name="Li Y.G."/>
            <person name="Kettle C.J."/>
            <person name="Jalonen R."/>
            <person name="Gaisberger H."/>
            <person name="Ma Y.Z."/>
            <person name="Qiu Y.X."/>
        </authorList>
    </citation>
    <scope>NUCLEOTIDE SEQUENCE [LARGE SCALE GENOMIC DNA]</scope>
    <source>
        <strain evidence="8">Hangzhou</strain>
    </source>
</reference>
<sequence>MEEYVHSDWPEEGNLVQYYPALNPVGSNLPPVSWLSQCHSFDDSRGFPSLSRPVEGIADERTMSTSKSHSQAEKRRRERINAQLATLRKLIPKSEKMDKAALLGSVVAHVKDLERKATEIREALTIPAEIDEVTVDFDNGHNVGLTSINKDKLFMKASICCDDRPELISQLIAALKGLRLSTVRAEMSTLSGRIKNTLILCSKDSDDKVCFTSLKHSIKVVLSRVALSSSASTDCRPSKRQRVLFPGKWSF</sequence>
<dbReference type="SMART" id="SM00353">
    <property type="entry name" value="HLH"/>
    <property type="match status" value="1"/>
</dbReference>
<dbReference type="SUPFAM" id="SSF47459">
    <property type="entry name" value="HLH, helix-loop-helix DNA-binding domain"/>
    <property type="match status" value="1"/>
</dbReference>
<dbReference type="PANTHER" id="PTHR45844:SF18">
    <property type="entry name" value="TRANSCRIPTION FACTOR BHLH51"/>
    <property type="match status" value="1"/>
</dbReference>
<evidence type="ECO:0000313" key="9">
    <source>
        <dbReference type="Proteomes" id="UP001415857"/>
    </source>
</evidence>
<keyword evidence="9" id="KW-1185">Reference proteome</keyword>
<organism evidence="8 9">
    <name type="scientific">Liquidambar formosana</name>
    <name type="common">Formosan gum</name>
    <dbReference type="NCBI Taxonomy" id="63359"/>
    <lineage>
        <taxon>Eukaryota</taxon>
        <taxon>Viridiplantae</taxon>
        <taxon>Streptophyta</taxon>
        <taxon>Embryophyta</taxon>
        <taxon>Tracheophyta</taxon>
        <taxon>Spermatophyta</taxon>
        <taxon>Magnoliopsida</taxon>
        <taxon>eudicotyledons</taxon>
        <taxon>Gunneridae</taxon>
        <taxon>Pentapetalae</taxon>
        <taxon>Saxifragales</taxon>
        <taxon>Altingiaceae</taxon>
        <taxon>Liquidambar</taxon>
    </lineage>
</organism>
<comment type="subcellular location">
    <subcellularLocation>
        <location evidence="1">Nucleus</location>
    </subcellularLocation>
</comment>
<dbReference type="CDD" id="cd11455">
    <property type="entry name" value="bHLH_AtAIG1_like"/>
    <property type="match status" value="1"/>
</dbReference>
<dbReference type="Proteomes" id="UP001415857">
    <property type="component" value="Unassembled WGS sequence"/>
</dbReference>
<feature type="region of interest" description="Disordered" evidence="6">
    <location>
        <begin position="57"/>
        <end position="77"/>
    </location>
</feature>
<dbReference type="Gene3D" id="4.10.280.10">
    <property type="entry name" value="Helix-loop-helix DNA-binding domain"/>
    <property type="match status" value="1"/>
</dbReference>
<evidence type="ECO:0000313" key="8">
    <source>
        <dbReference type="EMBL" id="KAK9290737.1"/>
    </source>
</evidence>
<keyword evidence="3" id="KW-0238">DNA-binding</keyword>
<feature type="domain" description="BHLH" evidence="7">
    <location>
        <begin position="64"/>
        <end position="113"/>
    </location>
</feature>
<evidence type="ECO:0000256" key="4">
    <source>
        <dbReference type="ARBA" id="ARBA00023163"/>
    </source>
</evidence>
<accession>A0AAP0X5Z4</accession>
<dbReference type="GO" id="GO:0005634">
    <property type="term" value="C:nucleus"/>
    <property type="evidence" value="ECO:0007669"/>
    <property type="project" value="UniProtKB-SubCell"/>
</dbReference>